<dbReference type="EMBL" id="JAGQLL010000053">
    <property type="protein sequence ID" value="MCA9380355.1"/>
    <property type="molecule type" value="Genomic_DNA"/>
</dbReference>
<protein>
    <submittedName>
        <fullName evidence="2">Uncharacterized protein</fullName>
    </submittedName>
</protein>
<comment type="caution">
    <text evidence="2">The sequence shown here is derived from an EMBL/GenBank/DDBJ whole genome shotgun (WGS) entry which is preliminary data.</text>
</comment>
<evidence type="ECO:0000256" key="1">
    <source>
        <dbReference type="SAM" id="MobiDB-lite"/>
    </source>
</evidence>
<dbReference type="Proteomes" id="UP000745577">
    <property type="component" value="Unassembled WGS sequence"/>
</dbReference>
<gene>
    <name evidence="2" type="ORF">KC675_04215</name>
</gene>
<name>A0A955I7U6_9BACT</name>
<evidence type="ECO:0000313" key="2">
    <source>
        <dbReference type="EMBL" id="MCA9380355.1"/>
    </source>
</evidence>
<evidence type="ECO:0000313" key="3">
    <source>
        <dbReference type="Proteomes" id="UP000745577"/>
    </source>
</evidence>
<feature type="compositionally biased region" description="Acidic residues" evidence="1">
    <location>
        <begin position="45"/>
        <end position="55"/>
    </location>
</feature>
<feature type="region of interest" description="Disordered" evidence="1">
    <location>
        <begin position="1"/>
        <end position="55"/>
    </location>
</feature>
<reference evidence="2" key="2">
    <citation type="journal article" date="2021" name="Microbiome">
        <title>Successional dynamics and alternative stable states in a saline activated sludge microbial community over 9 years.</title>
        <authorList>
            <person name="Wang Y."/>
            <person name="Ye J."/>
            <person name="Ju F."/>
            <person name="Liu L."/>
            <person name="Boyd J.A."/>
            <person name="Deng Y."/>
            <person name="Parks D.H."/>
            <person name="Jiang X."/>
            <person name="Yin X."/>
            <person name="Woodcroft B.J."/>
            <person name="Tyson G.W."/>
            <person name="Hugenholtz P."/>
            <person name="Polz M.F."/>
            <person name="Zhang T."/>
        </authorList>
    </citation>
    <scope>NUCLEOTIDE SEQUENCE</scope>
    <source>
        <strain evidence="2">HKST-UBA15</strain>
    </source>
</reference>
<reference evidence="2" key="1">
    <citation type="submission" date="2020-04" db="EMBL/GenBank/DDBJ databases">
        <authorList>
            <person name="Zhang T."/>
        </authorList>
    </citation>
    <scope>NUCLEOTIDE SEQUENCE</scope>
    <source>
        <strain evidence="2">HKST-UBA15</strain>
    </source>
</reference>
<proteinExistence type="predicted"/>
<sequence>MEGPNEDQAATPPNEVGNDFTEPTIEPIGGQIGNDGSFLVSGDLMEPDEEGFSLN</sequence>
<dbReference type="AlphaFoldDB" id="A0A955I7U6"/>
<accession>A0A955I7U6</accession>
<organism evidence="2 3">
    <name type="scientific">Candidatus Dojkabacteria bacterium</name>
    <dbReference type="NCBI Taxonomy" id="2099670"/>
    <lineage>
        <taxon>Bacteria</taxon>
        <taxon>Candidatus Dojkabacteria</taxon>
    </lineage>
</organism>